<evidence type="ECO:0000256" key="1">
    <source>
        <dbReference type="ARBA" id="ARBA00022801"/>
    </source>
</evidence>
<dbReference type="Gene3D" id="3.40.630.10">
    <property type="entry name" value="Zn peptidases"/>
    <property type="match status" value="1"/>
</dbReference>
<dbReference type="NCBIfam" id="TIGR01891">
    <property type="entry name" value="amidohydrolases"/>
    <property type="match status" value="1"/>
</dbReference>
<evidence type="ECO:0000259" key="2">
    <source>
        <dbReference type="Pfam" id="PF07687"/>
    </source>
</evidence>
<dbReference type="PIRSF" id="PIRSF005962">
    <property type="entry name" value="Pept_M20D_amidohydro"/>
    <property type="match status" value="1"/>
</dbReference>
<dbReference type="InterPro" id="IPR017439">
    <property type="entry name" value="Amidohydrolase"/>
</dbReference>
<gene>
    <name evidence="3" type="ORF">GCM10022271_10430</name>
</gene>
<organism evidence="3 4">
    <name type="scientific">Corallibacter vietnamensis</name>
    <dbReference type="NCBI Taxonomy" id="904130"/>
    <lineage>
        <taxon>Bacteria</taxon>
        <taxon>Pseudomonadati</taxon>
        <taxon>Bacteroidota</taxon>
        <taxon>Flavobacteriia</taxon>
        <taxon>Flavobacteriales</taxon>
        <taxon>Flavobacteriaceae</taxon>
        <taxon>Corallibacter</taxon>
    </lineage>
</organism>
<proteinExistence type="predicted"/>
<keyword evidence="1" id="KW-0378">Hydrolase</keyword>
<dbReference type="Pfam" id="PF01546">
    <property type="entry name" value="Peptidase_M20"/>
    <property type="match status" value="1"/>
</dbReference>
<name>A0ABP7H181_9FLAO</name>
<dbReference type="InterPro" id="IPR036264">
    <property type="entry name" value="Bact_exopeptidase_dim_dom"/>
</dbReference>
<feature type="domain" description="Peptidase M20 dimerisation" evidence="2">
    <location>
        <begin position="177"/>
        <end position="272"/>
    </location>
</feature>
<dbReference type="SUPFAM" id="SSF53187">
    <property type="entry name" value="Zn-dependent exopeptidases"/>
    <property type="match status" value="1"/>
</dbReference>
<sequence length="377" mass="41997">METDYLKLFRQNLHKQPELSGSEKNTAKTIASELKKYNPSKIITNLAGFGVIAIFDSNKKGKTIVFRAELDALPIQETNTFPHASKTSHVSHKCGHDGHSTILIGLAQALQKNPLKKGSVVLLFQPAEETGQGAKAILQETKFTNLKPDFVFALHNVPSYKKGTIICKPDTFTPSVVSLAITLKGKTSHAAEPEHGINPDLALHELIYKIKMLANPNQSKEDFSTIATVYACLGSKDYGISAGEGELHFTIRTWTPKQLEILKQAIKNLTQEVCSIHNLNFEIDWFQEFSANRNNQDAFDIIESAAKSNHFEFINKEHPFKWGEDFGLFTQHYKGAMFGLGAGTETPALHNPDYDFPDDITSYGVTMFHTILKLIYA</sequence>
<protein>
    <submittedName>
        <fullName evidence="3">Amidohydrolase</fullName>
    </submittedName>
</protein>
<reference evidence="4" key="1">
    <citation type="journal article" date="2019" name="Int. J. Syst. Evol. Microbiol.">
        <title>The Global Catalogue of Microorganisms (GCM) 10K type strain sequencing project: providing services to taxonomists for standard genome sequencing and annotation.</title>
        <authorList>
            <consortium name="The Broad Institute Genomics Platform"/>
            <consortium name="The Broad Institute Genome Sequencing Center for Infectious Disease"/>
            <person name="Wu L."/>
            <person name="Ma J."/>
        </authorList>
    </citation>
    <scope>NUCLEOTIDE SEQUENCE [LARGE SCALE GENOMIC DNA]</scope>
    <source>
        <strain evidence="4">JCM 17525</strain>
    </source>
</reference>
<dbReference type="RefSeq" id="WP_344727952.1">
    <property type="nucleotide sequence ID" value="NZ_BAABBI010000001.1"/>
</dbReference>
<dbReference type="Proteomes" id="UP001501456">
    <property type="component" value="Unassembled WGS sequence"/>
</dbReference>
<dbReference type="PANTHER" id="PTHR11014">
    <property type="entry name" value="PEPTIDASE M20 FAMILY MEMBER"/>
    <property type="match status" value="1"/>
</dbReference>
<dbReference type="EMBL" id="BAABBI010000001">
    <property type="protein sequence ID" value="GAA3780057.1"/>
    <property type="molecule type" value="Genomic_DNA"/>
</dbReference>
<dbReference type="Pfam" id="PF07687">
    <property type="entry name" value="M20_dimer"/>
    <property type="match status" value="1"/>
</dbReference>
<accession>A0ABP7H181</accession>
<dbReference type="Gene3D" id="3.30.70.360">
    <property type="match status" value="1"/>
</dbReference>
<dbReference type="InterPro" id="IPR002933">
    <property type="entry name" value="Peptidase_M20"/>
</dbReference>
<comment type="caution">
    <text evidence="3">The sequence shown here is derived from an EMBL/GenBank/DDBJ whole genome shotgun (WGS) entry which is preliminary data.</text>
</comment>
<dbReference type="PANTHER" id="PTHR11014:SF169">
    <property type="entry name" value="CLAN MH, FAMILY M20, PEPTIDASE T-LIKE METALLOPEPTIDASE"/>
    <property type="match status" value="1"/>
</dbReference>
<dbReference type="InterPro" id="IPR011650">
    <property type="entry name" value="Peptidase_M20_dimer"/>
</dbReference>
<evidence type="ECO:0000313" key="4">
    <source>
        <dbReference type="Proteomes" id="UP001501456"/>
    </source>
</evidence>
<dbReference type="SUPFAM" id="SSF55031">
    <property type="entry name" value="Bacterial exopeptidase dimerisation domain"/>
    <property type="match status" value="1"/>
</dbReference>
<evidence type="ECO:0000313" key="3">
    <source>
        <dbReference type="EMBL" id="GAA3780057.1"/>
    </source>
</evidence>
<keyword evidence="4" id="KW-1185">Reference proteome</keyword>